<proteinExistence type="predicted"/>
<reference evidence="1" key="1">
    <citation type="submission" date="2021-05" db="EMBL/GenBank/DDBJ databases">
        <authorList>
            <person name="Alioto T."/>
            <person name="Alioto T."/>
            <person name="Gomez Garrido J."/>
        </authorList>
    </citation>
    <scope>NUCLEOTIDE SEQUENCE</scope>
</reference>
<organism evidence="1">
    <name type="scientific">Cacopsylla melanoneura</name>
    <dbReference type="NCBI Taxonomy" id="428564"/>
    <lineage>
        <taxon>Eukaryota</taxon>
        <taxon>Metazoa</taxon>
        <taxon>Ecdysozoa</taxon>
        <taxon>Arthropoda</taxon>
        <taxon>Hexapoda</taxon>
        <taxon>Insecta</taxon>
        <taxon>Pterygota</taxon>
        <taxon>Neoptera</taxon>
        <taxon>Paraneoptera</taxon>
        <taxon>Hemiptera</taxon>
        <taxon>Sternorrhyncha</taxon>
        <taxon>Psylloidea</taxon>
        <taxon>Psyllidae</taxon>
        <taxon>Psyllinae</taxon>
        <taxon>Cacopsylla</taxon>
    </lineage>
</organism>
<evidence type="ECO:0000313" key="1">
    <source>
        <dbReference type="EMBL" id="CAG6750732.1"/>
    </source>
</evidence>
<dbReference type="EMBL" id="HBUF01527682">
    <property type="protein sequence ID" value="CAG6750732.1"/>
    <property type="molecule type" value="Transcribed_RNA"/>
</dbReference>
<accession>A0A8D9EEN6</accession>
<protein>
    <submittedName>
        <fullName evidence="1">Uncharacterized protein</fullName>
    </submittedName>
</protein>
<name>A0A8D9EEN6_9HEMI</name>
<sequence length="101" mass="11300">MQPEEVMSFPSFCTVITTTINISSRPFNISVTNNRAVGLSMSPACLCIGFTKAGDFICKSPPPPSNLHPSPLPPLRKSFFGLSNFLFNYHWWTFIFFPPVI</sequence>
<dbReference type="AlphaFoldDB" id="A0A8D9EEN6"/>